<keyword evidence="1" id="KW-0812">Transmembrane</keyword>
<feature type="transmembrane region" description="Helical" evidence="1">
    <location>
        <begin position="21"/>
        <end position="39"/>
    </location>
</feature>
<evidence type="ECO:0000313" key="3">
    <source>
        <dbReference type="Proteomes" id="UP000316252"/>
    </source>
</evidence>
<comment type="caution">
    <text evidence="2">The sequence shown here is derived from an EMBL/GenBank/DDBJ whole genome shotgun (WGS) entry which is preliminary data.</text>
</comment>
<dbReference type="AlphaFoldDB" id="A0A506XY02"/>
<feature type="transmembrane region" description="Helical" evidence="1">
    <location>
        <begin position="45"/>
        <end position="62"/>
    </location>
</feature>
<evidence type="ECO:0000313" key="2">
    <source>
        <dbReference type="EMBL" id="TPW77641.1"/>
    </source>
</evidence>
<dbReference type="Gene3D" id="2.60.40.2880">
    <property type="entry name" value="MmpS1-5, C-terminal soluble domain"/>
    <property type="match status" value="1"/>
</dbReference>
<reference evidence="2 3" key="1">
    <citation type="submission" date="2019-06" db="EMBL/GenBank/DDBJ databases">
        <authorList>
            <person name="Li F."/>
        </authorList>
    </citation>
    <scope>NUCLEOTIDE SEQUENCE [LARGE SCALE GENOMIC DNA]</scope>
    <source>
        <strain evidence="2 3">10F1D-1</strain>
    </source>
</reference>
<keyword evidence="1" id="KW-0472">Membrane</keyword>
<evidence type="ECO:0000256" key="1">
    <source>
        <dbReference type="SAM" id="Phobius"/>
    </source>
</evidence>
<organism evidence="2 3">
    <name type="scientific">Schumannella soli</name>
    <dbReference type="NCBI Taxonomy" id="2590779"/>
    <lineage>
        <taxon>Bacteria</taxon>
        <taxon>Bacillati</taxon>
        <taxon>Actinomycetota</taxon>
        <taxon>Actinomycetes</taxon>
        <taxon>Micrococcales</taxon>
        <taxon>Microbacteriaceae</taxon>
        <taxon>Schumannella</taxon>
    </lineage>
</organism>
<feature type="transmembrane region" description="Helical" evidence="1">
    <location>
        <begin position="69"/>
        <end position="93"/>
    </location>
</feature>
<keyword evidence="1" id="KW-1133">Transmembrane helix</keyword>
<dbReference type="OrthoDB" id="5084178at2"/>
<sequence>MTQPTEPGRVASAVAKPPTEAALVLALVALIAPALLFAVFPLLAVSAAAAIAALVLAVIAVRRGRRGPAVVGAFVIAAVALIVNSVVFGIIFWQATASWRIHHVEIRTDGGESYSAEYEVGHDRGTRQWSRDWWAKWSITESNAEITLTTTPGTQDETLDCRIIWDGKVVVHETSDTGTVTCRYDG</sequence>
<proteinExistence type="predicted"/>
<dbReference type="Proteomes" id="UP000316252">
    <property type="component" value="Unassembled WGS sequence"/>
</dbReference>
<dbReference type="EMBL" id="VHQG01000001">
    <property type="protein sequence ID" value="TPW77641.1"/>
    <property type="molecule type" value="Genomic_DNA"/>
</dbReference>
<gene>
    <name evidence="2" type="ORF">FJ657_02985</name>
</gene>
<dbReference type="RefSeq" id="WP_141162169.1">
    <property type="nucleotide sequence ID" value="NZ_VHQG01000001.1"/>
</dbReference>
<protein>
    <submittedName>
        <fullName evidence="2">Uncharacterized protein</fullName>
    </submittedName>
</protein>
<accession>A0A506XY02</accession>
<dbReference type="InterPro" id="IPR038468">
    <property type="entry name" value="MmpS_C"/>
</dbReference>
<keyword evidence="3" id="KW-1185">Reference proteome</keyword>
<name>A0A506XY02_9MICO</name>